<name>A0A250X0T7_9CHLO</name>
<comment type="similarity">
    <text evidence="3">Belongs to the flavin monoamine oxidase family.</text>
</comment>
<dbReference type="EMBL" id="BEGY01000019">
    <property type="protein sequence ID" value="GAX76666.1"/>
    <property type="molecule type" value="Genomic_DNA"/>
</dbReference>
<dbReference type="PANTHER" id="PTHR10742:SF418">
    <property type="entry name" value="AMINE OXIDASE DOMAIN-CONTAINING PROTEIN"/>
    <property type="match status" value="1"/>
</dbReference>
<dbReference type="OrthoDB" id="5046242at2759"/>
<dbReference type="SUPFAM" id="SSF54373">
    <property type="entry name" value="FAD-linked reductases, C-terminal domain"/>
    <property type="match status" value="1"/>
</dbReference>
<protein>
    <recommendedName>
        <fullName evidence="6">Amine oxidase domain-containing protein</fullName>
    </recommendedName>
</protein>
<dbReference type="GO" id="GO:0006598">
    <property type="term" value="P:polyamine catabolic process"/>
    <property type="evidence" value="ECO:0007669"/>
    <property type="project" value="UniProtKB-ARBA"/>
</dbReference>
<sequence length="442" mass="48297">METVHSVVVVGAGAAGLYAAQMLKAQCPDVLVLEAQDRVGGRIRQVHGLAPWPIQAGAEFVHGANSVFVDSLRNSGFDFVEREWPDWWYFAKEKKLVHDEEVDDEVDKVHDMFDKDDMQRLAHPAEDIAASEWMKQQGASERMLAVADACYANDYGCSLSQLGVTEMVEESRGWDCGDTYLLVNRCLSHAVADMTKGVKVITQCPVECVEYGGPQQGVTLHCKKGLKLRAKRVVITVPLPILKEGILKFSPPLPEAKRSAISRVKMGNIIKIILSFKEQFWPENMFDLICTDSFVPEMWMLRYQEVMPGKGHPNIITGFISGEKADIASAMPESTAIASFLGQLDSIFGTPEAPKPATHNLAAGVVYDWSKNDFVKGGYSYPSLGALRGDRESLAAPVAGTVFFAGEATSTALNPCVQGAMDTGRRAATQVLASLQLLPSKL</sequence>
<evidence type="ECO:0000256" key="3">
    <source>
        <dbReference type="ARBA" id="ARBA00005995"/>
    </source>
</evidence>
<dbReference type="Gene3D" id="3.50.50.60">
    <property type="entry name" value="FAD/NAD(P)-binding domain"/>
    <property type="match status" value="1"/>
</dbReference>
<keyword evidence="8" id="KW-1185">Reference proteome</keyword>
<comment type="cofactor">
    <cofactor evidence="1">
        <name>FAD</name>
        <dbReference type="ChEBI" id="CHEBI:57692"/>
    </cofactor>
</comment>
<feature type="domain" description="Amine oxidase" evidence="6">
    <location>
        <begin position="15"/>
        <end position="432"/>
    </location>
</feature>
<evidence type="ECO:0000256" key="1">
    <source>
        <dbReference type="ARBA" id="ARBA00001974"/>
    </source>
</evidence>
<gene>
    <name evidence="7" type="ORF">CEUSTIGMA_g4112.t1</name>
</gene>
<evidence type="ECO:0000256" key="5">
    <source>
        <dbReference type="PIRSR" id="PIRSR601613-1"/>
    </source>
</evidence>
<comment type="pathway">
    <text evidence="2">Amine and polyamine degradation; spermine degradation.</text>
</comment>
<organism evidence="7 8">
    <name type="scientific">Chlamydomonas eustigma</name>
    <dbReference type="NCBI Taxonomy" id="1157962"/>
    <lineage>
        <taxon>Eukaryota</taxon>
        <taxon>Viridiplantae</taxon>
        <taxon>Chlorophyta</taxon>
        <taxon>core chlorophytes</taxon>
        <taxon>Chlorophyceae</taxon>
        <taxon>CS clade</taxon>
        <taxon>Chlamydomonadales</taxon>
        <taxon>Chlamydomonadaceae</taxon>
        <taxon>Chlamydomonas</taxon>
    </lineage>
</organism>
<evidence type="ECO:0000256" key="2">
    <source>
        <dbReference type="ARBA" id="ARBA00004723"/>
    </source>
</evidence>
<dbReference type="PRINTS" id="PR00757">
    <property type="entry name" value="AMINEOXDASEF"/>
</dbReference>
<feature type="binding site" evidence="5">
    <location>
        <begin position="34"/>
        <end position="35"/>
    </location>
    <ligand>
        <name>FAD</name>
        <dbReference type="ChEBI" id="CHEBI:57692"/>
    </ligand>
</feature>
<dbReference type="Gene3D" id="3.90.660.10">
    <property type="match status" value="1"/>
</dbReference>
<dbReference type="SUPFAM" id="SSF51905">
    <property type="entry name" value="FAD/NAD(P)-binding domain"/>
    <property type="match status" value="1"/>
</dbReference>
<proteinExistence type="inferred from homology"/>
<dbReference type="GO" id="GO:0046592">
    <property type="term" value="F:polyamine oxidase activity"/>
    <property type="evidence" value="ECO:0007669"/>
    <property type="project" value="UniProtKB-ARBA"/>
</dbReference>
<comment type="caution">
    <text evidence="7">The sequence shown here is derived from an EMBL/GenBank/DDBJ whole genome shotgun (WGS) entry which is preliminary data.</text>
</comment>
<dbReference type="InterPro" id="IPR001613">
    <property type="entry name" value="Flavin_amine_oxidase"/>
</dbReference>
<evidence type="ECO:0000259" key="6">
    <source>
        <dbReference type="Pfam" id="PF01593"/>
    </source>
</evidence>
<feature type="binding site" evidence="5">
    <location>
        <position position="319"/>
    </location>
    <ligand>
        <name>substrate</name>
    </ligand>
</feature>
<dbReference type="InterPro" id="IPR050281">
    <property type="entry name" value="Flavin_monoamine_oxidase"/>
</dbReference>
<dbReference type="Proteomes" id="UP000232323">
    <property type="component" value="Unassembled WGS sequence"/>
</dbReference>
<dbReference type="STRING" id="1157962.A0A250X0T7"/>
<feature type="binding site" evidence="5">
    <location>
        <position position="206"/>
    </location>
    <ligand>
        <name>FAD</name>
        <dbReference type="ChEBI" id="CHEBI:57692"/>
    </ligand>
</feature>
<dbReference type="AlphaFoldDB" id="A0A250X0T7"/>
<keyword evidence="4" id="KW-0560">Oxidoreductase</keyword>
<dbReference type="InterPro" id="IPR036188">
    <property type="entry name" value="FAD/NAD-bd_sf"/>
</dbReference>
<evidence type="ECO:0000313" key="7">
    <source>
        <dbReference type="EMBL" id="GAX76666.1"/>
    </source>
</evidence>
<accession>A0A250X0T7</accession>
<dbReference type="InterPro" id="IPR002937">
    <property type="entry name" value="Amino_oxidase"/>
</dbReference>
<dbReference type="Pfam" id="PF01593">
    <property type="entry name" value="Amino_oxidase"/>
    <property type="match status" value="1"/>
</dbReference>
<evidence type="ECO:0000256" key="4">
    <source>
        <dbReference type="ARBA" id="ARBA00023002"/>
    </source>
</evidence>
<dbReference type="PANTHER" id="PTHR10742">
    <property type="entry name" value="FLAVIN MONOAMINE OXIDASE"/>
    <property type="match status" value="1"/>
</dbReference>
<evidence type="ECO:0000313" key="8">
    <source>
        <dbReference type="Proteomes" id="UP000232323"/>
    </source>
</evidence>
<reference evidence="7 8" key="1">
    <citation type="submission" date="2017-08" db="EMBL/GenBank/DDBJ databases">
        <title>Acidophilic green algal genome provides insights into adaptation to an acidic environment.</title>
        <authorList>
            <person name="Hirooka S."/>
            <person name="Hirose Y."/>
            <person name="Kanesaki Y."/>
            <person name="Higuchi S."/>
            <person name="Fujiwara T."/>
            <person name="Onuma R."/>
            <person name="Era A."/>
            <person name="Ohbayashi R."/>
            <person name="Uzuka A."/>
            <person name="Nozaki H."/>
            <person name="Yoshikawa H."/>
            <person name="Miyagishima S.Y."/>
        </authorList>
    </citation>
    <scope>NUCLEOTIDE SEQUENCE [LARGE SCALE GENOMIC DNA]</scope>
    <source>
        <strain evidence="7 8">NIES-2499</strain>
    </source>
</reference>